<keyword evidence="4" id="KW-1185">Reference proteome</keyword>
<feature type="region of interest" description="Disordered" evidence="1">
    <location>
        <begin position="584"/>
        <end position="629"/>
    </location>
</feature>
<feature type="compositionally biased region" description="Pro residues" evidence="1">
    <location>
        <begin position="109"/>
        <end position="119"/>
    </location>
</feature>
<feature type="compositionally biased region" description="Low complexity" evidence="1">
    <location>
        <begin position="78"/>
        <end position="92"/>
    </location>
</feature>
<protein>
    <recommendedName>
        <fullName evidence="5">Plastid lipid-associated protein/fibrillin conserved domain-containing protein</fullName>
    </recommendedName>
</protein>
<feature type="region of interest" description="Disordered" evidence="1">
    <location>
        <begin position="448"/>
        <end position="474"/>
    </location>
</feature>
<organism evidence="3 4">
    <name type="scientific">Cyclotella cryptica</name>
    <dbReference type="NCBI Taxonomy" id="29204"/>
    <lineage>
        <taxon>Eukaryota</taxon>
        <taxon>Sar</taxon>
        <taxon>Stramenopiles</taxon>
        <taxon>Ochrophyta</taxon>
        <taxon>Bacillariophyta</taxon>
        <taxon>Coscinodiscophyceae</taxon>
        <taxon>Thalassiosirophycidae</taxon>
        <taxon>Stephanodiscales</taxon>
        <taxon>Stephanodiscaceae</taxon>
        <taxon>Cyclotella</taxon>
    </lineage>
</organism>
<feature type="compositionally biased region" description="Polar residues" evidence="1">
    <location>
        <begin position="93"/>
        <end position="104"/>
    </location>
</feature>
<evidence type="ECO:0008006" key="5">
    <source>
        <dbReference type="Google" id="ProtNLM"/>
    </source>
</evidence>
<evidence type="ECO:0000256" key="1">
    <source>
        <dbReference type="SAM" id="MobiDB-lite"/>
    </source>
</evidence>
<gene>
    <name evidence="3" type="ORF">HJC23_002312</name>
</gene>
<keyword evidence="2" id="KW-0732">Signal</keyword>
<feature type="compositionally biased region" description="Polar residues" evidence="1">
    <location>
        <begin position="642"/>
        <end position="664"/>
    </location>
</feature>
<reference evidence="3 4" key="1">
    <citation type="journal article" date="2020" name="G3 (Bethesda)">
        <title>Improved Reference Genome for Cyclotella cryptica CCMP332, a Model for Cell Wall Morphogenesis, Salinity Adaptation, and Lipid Production in Diatoms (Bacillariophyta).</title>
        <authorList>
            <person name="Roberts W.R."/>
            <person name="Downey K.M."/>
            <person name="Ruck E.C."/>
            <person name="Traller J.C."/>
            <person name="Alverson A.J."/>
        </authorList>
    </citation>
    <scope>NUCLEOTIDE SEQUENCE [LARGE SCALE GENOMIC DNA]</scope>
    <source>
        <strain evidence="3 4">CCMP332</strain>
    </source>
</reference>
<proteinExistence type="predicted"/>
<comment type="caution">
    <text evidence="3">The sequence shown here is derived from an EMBL/GenBank/DDBJ whole genome shotgun (WGS) entry which is preliminary data.</text>
</comment>
<feature type="region of interest" description="Disordered" evidence="1">
    <location>
        <begin position="360"/>
        <end position="390"/>
    </location>
</feature>
<dbReference type="AlphaFoldDB" id="A0ABD3QLC3"/>
<accession>A0ABD3QLC3</accession>
<sequence>MTRLRRMHRTLIFLPLFVVSSSPTSTFAAAGNLDALHDFSNRFQRRRAGRIPSIPTSFTFLSTTRSKRRKATNRSTSTLLPTHRPRPTTLHHANQQGNNNNDLETPNPLLQPPNNPPSDPYSHYTHQIAIPLSTSTELTSALRSIQTSLVRDCPRLIRACVMPAYLRLPLLYVAAVPPDGTARRGLLLGDDAAVGGRDVDVIIQRVVQDAIQSVVYGEDEDAEEEGVPILLPFRGLELQGEDNSVLFAVGYNVNEESGKKKKKKNVVEDEEDGVYIVNDWSSSPNSATIRPSGYERLERLVTTIQRELETGYGFKTCWPCDEPQGNEFVGEDAAIAALQAKQTKWRPRVPFVRLPPDFYDDLEMDNSQTRTDDGGDNDVGEEEEGGEKDPMAKVDAFFSKGFDGISPTFWYETWAEEDILPSPGVRLRSVAVYRRILSGGGEAESSFYALPSSSTSEAGNGPVVNNAGEREESRNLMDLPLGDGKLMAREARGRAEEWERMSEMERREELEWEEGKARWLEEGRRDSRQMELDDSDLDDEDYSEFDVSIEMGDVTVEGDAAYSTPWSERGVDASVYEATAIAATEPEKPIVEPDVTSDATSDETPSSSSMSSSQQTISTSSEKKRPNIEDNPIFQRFWKGESQLNSQSESTAQTLDGTPSSTDETLPPYPSNEHFVGVWRIVSSPLGVDSLPDDNSSTSTSPQSSDNLILRVDGQVMGGPILDAKYQHKAAGGSWKMFQAVRKSGEGGRSDSQVVQTRFRIRLLVPPEKERVLVMEGEVTRLGFGGKDSSFSSAFVGAGGLLDGMSSDKLLKDDTANSRKDTGGETLIYCGGEAWMEDVDGGRRRKLGPFSLMKLKTVDRSKLIYTVPASRVGVETPDSDVD</sequence>
<name>A0ABD3QLC3_9STRA</name>
<evidence type="ECO:0000313" key="3">
    <source>
        <dbReference type="EMBL" id="KAL3801019.1"/>
    </source>
</evidence>
<evidence type="ECO:0000256" key="2">
    <source>
        <dbReference type="SAM" id="SignalP"/>
    </source>
</evidence>
<feature type="region of interest" description="Disordered" evidence="1">
    <location>
        <begin position="642"/>
        <end position="670"/>
    </location>
</feature>
<feature type="chain" id="PRO_5044857215" description="Plastid lipid-associated protein/fibrillin conserved domain-containing protein" evidence="2">
    <location>
        <begin position="29"/>
        <end position="882"/>
    </location>
</feature>
<feature type="region of interest" description="Disordered" evidence="1">
    <location>
        <begin position="62"/>
        <end position="119"/>
    </location>
</feature>
<feature type="signal peptide" evidence="2">
    <location>
        <begin position="1"/>
        <end position="28"/>
    </location>
</feature>
<feature type="compositionally biased region" description="Low complexity" evidence="1">
    <location>
        <begin position="596"/>
        <end position="620"/>
    </location>
</feature>
<evidence type="ECO:0000313" key="4">
    <source>
        <dbReference type="Proteomes" id="UP001516023"/>
    </source>
</evidence>
<dbReference type="Proteomes" id="UP001516023">
    <property type="component" value="Unassembled WGS sequence"/>
</dbReference>
<dbReference type="EMBL" id="JABMIG020000029">
    <property type="protein sequence ID" value="KAL3801019.1"/>
    <property type="molecule type" value="Genomic_DNA"/>
</dbReference>
<feature type="compositionally biased region" description="Acidic residues" evidence="1">
    <location>
        <begin position="374"/>
        <end position="386"/>
    </location>
</feature>